<accession>A0ABT5FJS2</accession>
<protein>
    <submittedName>
        <fullName evidence="1">Uncharacterized protein</fullName>
    </submittedName>
</protein>
<sequence>MVKCYGRFVANAMKVIGFVSICFIIRVVNAMPFKIESVRHLGVLKVIYSGAVTLDERINVVHSLCVDHYDSTRFRIYIDARLVDYQISVAEQEVFGAYIASREEFKDALVAVVVNDGQVKTKILLPNHLNLAK</sequence>
<dbReference type="RefSeq" id="WP_272182420.1">
    <property type="nucleotide sequence ID" value="NZ_JAQOMS010000002.1"/>
</dbReference>
<evidence type="ECO:0000313" key="2">
    <source>
        <dbReference type="Proteomes" id="UP001528411"/>
    </source>
</evidence>
<reference evidence="1 2" key="1">
    <citation type="submission" date="2023-01" db="EMBL/GenBank/DDBJ databases">
        <title>Psychrosphaera sp. nov., isolated from marine algae.</title>
        <authorList>
            <person name="Bayburt H."/>
            <person name="Choi B.J."/>
            <person name="Kim J.M."/>
            <person name="Choi D.G."/>
            <person name="Jeon C.O."/>
        </authorList>
    </citation>
    <scope>NUCLEOTIDE SEQUENCE [LARGE SCALE GENOMIC DNA]</scope>
    <source>
        <strain evidence="1 2">G1-22</strain>
    </source>
</reference>
<dbReference type="Proteomes" id="UP001528411">
    <property type="component" value="Unassembled WGS sequence"/>
</dbReference>
<name>A0ABT5FJS2_9GAMM</name>
<organism evidence="1 2">
    <name type="scientific">Psychrosphaera algicola</name>
    <dbReference type="NCBI Taxonomy" id="3023714"/>
    <lineage>
        <taxon>Bacteria</taxon>
        <taxon>Pseudomonadati</taxon>
        <taxon>Pseudomonadota</taxon>
        <taxon>Gammaproteobacteria</taxon>
        <taxon>Alteromonadales</taxon>
        <taxon>Pseudoalteromonadaceae</taxon>
        <taxon>Psychrosphaera</taxon>
    </lineage>
</organism>
<evidence type="ECO:0000313" key="1">
    <source>
        <dbReference type="EMBL" id="MDC2891442.1"/>
    </source>
</evidence>
<gene>
    <name evidence="1" type="ORF">PN838_25320</name>
</gene>
<keyword evidence="2" id="KW-1185">Reference proteome</keyword>
<dbReference type="EMBL" id="JAQOMS010000002">
    <property type="protein sequence ID" value="MDC2891442.1"/>
    <property type="molecule type" value="Genomic_DNA"/>
</dbReference>
<proteinExistence type="predicted"/>
<comment type="caution">
    <text evidence="1">The sequence shown here is derived from an EMBL/GenBank/DDBJ whole genome shotgun (WGS) entry which is preliminary data.</text>
</comment>